<name>A0ABM9GB98_9BACL</name>
<keyword evidence="3" id="KW-1185">Reference proteome</keyword>
<dbReference type="Gene3D" id="3.40.50.720">
    <property type="entry name" value="NAD(P)-binding Rossmann-like Domain"/>
    <property type="match status" value="1"/>
</dbReference>
<evidence type="ECO:0000313" key="2">
    <source>
        <dbReference type="EMBL" id="CAH8248950.1"/>
    </source>
</evidence>
<dbReference type="InterPro" id="IPR001509">
    <property type="entry name" value="Epimerase_deHydtase"/>
</dbReference>
<dbReference type="SUPFAM" id="SSF51735">
    <property type="entry name" value="NAD(P)-binding Rossmann-fold domains"/>
    <property type="match status" value="1"/>
</dbReference>
<evidence type="ECO:0000259" key="1">
    <source>
        <dbReference type="Pfam" id="PF01370"/>
    </source>
</evidence>
<dbReference type="PANTHER" id="PTHR43245">
    <property type="entry name" value="BIFUNCTIONAL POLYMYXIN RESISTANCE PROTEIN ARNA"/>
    <property type="match status" value="1"/>
</dbReference>
<sequence length="313" mass="35229">MKIFVTGGAGFIGSNIVDLLIEHNHEVYIIDNLSTGKRENLHPDAVFYHMDLDSIQVEEVFKRIKPDIVIHHAAQIDVQNSIKSPSLDAEINIISTIKTLDLCVKYRVKKIIYASSAAVYGTPQNSIVDEKHNISPVSFYGISKLTPEYYLNVYSSLYNLKYTILRYSNVYGIRQDPKGEGGVVSIFLNKLINQQPLVIYGDGEQTRDFVYVKDVAFANLAALSQGDNETFNISTNTSVTINQLFNMMAREFSGVETPLHERERAGDIRHSCLDNSKAKDGLGWHPLYSLEQGLNETIHFYTRGDKTCLLAQN</sequence>
<accession>A0ABM9GB98</accession>
<evidence type="ECO:0000313" key="3">
    <source>
        <dbReference type="Proteomes" id="UP001154322"/>
    </source>
</evidence>
<comment type="caution">
    <text evidence="2">The sequence shown here is derived from an EMBL/GenBank/DDBJ whole genome shotgun (WGS) entry which is preliminary data.</text>
</comment>
<feature type="domain" description="NAD-dependent epimerase/dehydratase" evidence="1">
    <location>
        <begin position="3"/>
        <end position="233"/>
    </location>
</feature>
<dbReference type="PANTHER" id="PTHR43245:SF59">
    <property type="entry name" value="UDP-GLUCOSE EPIMERASE"/>
    <property type="match status" value="1"/>
</dbReference>
<dbReference type="Pfam" id="PF01370">
    <property type="entry name" value="Epimerase"/>
    <property type="match status" value="1"/>
</dbReference>
<dbReference type="Proteomes" id="UP001154322">
    <property type="component" value="Unassembled WGS sequence"/>
</dbReference>
<dbReference type="InterPro" id="IPR036291">
    <property type="entry name" value="NAD(P)-bd_dom_sf"/>
</dbReference>
<gene>
    <name evidence="2" type="ORF">WJ0W_006133</name>
</gene>
<protein>
    <submittedName>
        <fullName evidence="2">GDP-mannose 4,6-dehydratase</fullName>
    </submittedName>
</protein>
<organism evidence="2 3">
    <name type="scientific">Paenibacillus melissococcoides</name>
    <dbReference type="NCBI Taxonomy" id="2912268"/>
    <lineage>
        <taxon>Bacteria</taxon>
        <taxon>Bacillati</taxon>
        <taxon>Bacillota</taxon>
        <taxon>Bacilli</taxon>
        <taxon>Bacillales</taxon>
        <taxon>Paenibacillaceae</taxon>
        <taxon>Paenibacillus</taxon>
    </lineage>
</organism>
<reference evidence="2" key="1">
    <citation type="submission" date="2022-06" db="EMBL/GenBank/DDBJ databases">
        <authorList>
            <person name="Dietemann V."/>
            <person name="Ory F."/>
            <person name="Dainat B."/>
            <person name="Oberhansli S."/>
        </authorList>
    </citation>
    <scope>NUCLEOTIDE SEQUENCE</scope>
    <source>
        <strain evidence="2">Ena-SAMPLE-TAB-26-04-2022-14:26:32:270-5432</strain>
    </source>
</reference>
<dbReference type="InterPro" id="IPR050177">
    <property type="entry name" value="Lipid_A_modif_metabolic_enz"/>
</dbReference>
<dbReference type="EMBL" id="CALYLO010000013">
    <property type="protein sequence ID" value="CAH8248950.1"/>
    <property type="molecule type" value="Genomic_DNA"/>
</dbReference>
<dbReference type="RefSeq" id="WP_213429432.1">
    <property type="nucleotide sequence ID" value="NZ_AP031286.1"/>
</dbReference>
<proteinExistence type="predicted"/>